<accession>A0A0G1K007</accession>
<keyword evidence="1" id="KW-0472">Membrane</keyword>
<organism evidence="2 3">
    <name type="scientific">Candidatus Giovannonibacteria bacterium GW2011_GWC2_44_8</name>
    <dbReference type="NCBI Taxonomy" id="1618657"/>
    <lineage>
        <taxon>Bacteria</taxon>
        <taxon>Candidatus Giovannoniibacteriota</taxon>
    </lineage>
</organism>
<proteinExistence type="predicted"/>
<keyword evidence="1" id="KW-1133">Transmembrane helix</keyword>
<feature type="transmembrane region" description="Helical" evidence="1">
    <location>
        <begin position="52"/>
        <end position="71"/>
    </location>
</feature>
<evidence type="ECO:0000313" key="3">
    <source>
        <dbReference type="Proteomes" id="UP000034889"/>
    </source>
</evidence>
<sequence length="83" mass="9366">MKLIDYIRVFAFLAFTGSAFLSTVFNYPVFTVFWFIVMVLFMVANSDESSELTILGFTALAYIPLGLIAVFSNQLSKHLPVIF</sequence>
<keyword evidence="1" id="KW-0812">Transmembrane</keyword>
<evidence type="ECO:0000313" key="2">
    <source>
        <dbReference type="EMBL" id="KKT77191.1"/>
    </source>
</evidence>
<gene>
    <name evidence="2" type="ORF">UW74_C0047G0003</name>
</gene>
<comment type="caution">
    <text evidence="2">The sequence shown here is derived from an EMBL/GenBank/DDBJ whole genome shotgun (WGS) entry which is preliminary data.</text>
</comment>
<feature type="transmembrane region" description="Helical" evidence="1">
    <location>
        <begin position="12"/>
        <end position="40"/>
    </location>
</feature>
<reference evidence="2 3" key="1">
    <citation type="journal article" date="2015" name="Nature">
        <title>rRNA introns, odd ribosomes, and small enigmatic genomes across a large radiation of phyla.</title>
        <authorList>
            <person name="Brown C.T."/>
            <person name="Hug L.A."/>
            <person name="Thomas B.C."/>
            <person name="Sharon I."/>
            <person name="Castelle C.J."/>
            <person name="Singh A."/>
            <person name="Wilkins M.J."/>
            <person name="Williams K.H."/>
            <person name="Banfield J.F."/>
        </authorList>
    </citation>
    <scope>NUCLEOTIDE SEQUENCE [LARGE SCALE GENOMIC DNA]</scope>
</reference>
<protein>
    <submittedName>
        <fullName evidence="2">Uncharacterized protein</fullName>
    </submittedName>
</protein>
<dbReference type="Proteomes" id="UP000034889">
    <property type="component" value="Unassembled WGS sequence"/>
</dbReference>
<dbReference type="AlphaFoldDB" id="A0A0G1K007"/>
<name>A0A0G1K007_9BACT</name>
<evidence type="ECO:0000256" key="1">
    <source>
        <dbReference type="SAM" id="Phobius"/>
    </source>
</evidence>
<dbReference type="EMBL" id="LCJM01000047">
    <property type="protein sequence ID" value="KKT77191.1"/>
    <property type="molecule type" value="Genomic_DNA"/>
</dbReference>